<protein>
    <submittedName>
        <fullName evidence="2">Uncharacterized protein</fullName>
    </submittedName>
</protein>
<evidence type="ECO:0000313" key="2">
    <source>
        <dbReference type="EMBL" id="NIJ65560.1"/>
    </source>
</evidence>
<dbReference type="EMBL" id="JAASQV010000002">
    <property type="protein sequence ID" value="NIJ65560.1"/>
    <property type="molecule type" value="Genomic_DNA"/>
</dbReference>
<dbReference type="RefSeq" id="WP_167299934.1">
    <property type="nucleotide sequence ID" value="NZ_CP170557.1"/>
</dbReference>
<dbReference type="Proteomes" id="UP000564677">
    <property type="component" value="Unassembled WGS sequence"/>
</dbReference>
<comment type="caution">
    <text evidence="2">The sequence shown here is derived from an EMBL/GenBank/DDBJ whole genome shotgun (WGS) entry which is preliminary data.</text>
</comment>
<evidence type="ECO:0000313" key="3">
    <source>
        <dbReference type="Proteomes" id="UP000564677"/>
    </source>
</evidence>
<accession>A0A7X5V117</accession>
<keyword evidence="1" id="KW-1133">Transmembrane helix</keyword>
<keyword evidence="3" id="KW-1185">Reference proteome</keyword>
<name>A0A7X5V117_9SPHN</name>
<evidence type="ECO:0000256" key="1">
    <source>
        <dbReference type="SAM" id="Phobius"/>
    </source>
</evidence>
<gene>
    <name evidence="2" type="ORF">FHR20_002522</name>
</gene>
<dbReference type="AlphaFoldDB" id="A0A7X5V117"/>
<keyword evidence="1" id="KW-0812">Transmembrane</keyword>
<keyword evidence="1" id="KW-0472">Membrane</keyword>
<sequence length="88" mass="8578">METEIDAALRRLAATDHPGLDGMEDAVLAGLRARREARTGIRMAAIAGIGAVALGAAAAGPGTSPASAAAPFGGAASLAPSTLLLAER</sequence>
<proteinExistence type="predicted"/>
<organism evidence="2 3">
    <name type="scientific">Sphingomonas leidyi</name>
    <dbReference type="NCBI Taxonomy" id="68569"/>
    <lineage>
        <taxon>Bacteria</taxon>
        <taxon>Pseudomonadati</taxon>
        <taxon>Pseudomonadota</taxon>
        <taxon>Alphaproteobacteria</taxon>
        <taxon>Sphingomonadales</taxon>
        <taxon>Sphingomonadaceae</taxon>
        <taxon>Sphingomonas</taxon>
    </lineage>
</organism>
<reference evidence="2 3" key="1">
    <citation type="submission" date="2020-03" db="EMBL/GenBank/DDBJ databases">
        <title>Genomic Encyclopedia of Type Strains, Phase IV (KMG-IV): sequencing the most valuable type-strain genomes for metagenomic binning, comparative biology and taxonomic classification.</title>
        <authorList>
            <person name="Goeker M."/>
        </authorList>
    </citation>
    <scope>NUCLEOTIDE SEQUENCE [LARGE SCALE GENOMIC DNA]</scope>
    <source>
        <strain evidence="2 3">DSM 4733</strain>
    </source>
</reference>
<feature type="transmembrane region" description="Helical" evidence="1">
    <location>
        <begin position="41"/>
        <end position="60"/>
    </location>
</feature>